<evidence type="ECO:0000313" key="9">
    <source>
        <dbReference type="EMBL" id="CAD2070574.1"/>
    </source>
</evidence>
<name>A0A6V7R0H9_9BACL</name>
<evidence type="ECO:0000256" key="5">
    <source>
        <dbReference type="ARBA" id="ARBA00038063"/>
    </source>
</evidence>
<dbReference type="PROSITE" id="PS01196">
    <property type="entry name" value="PEPT_TRNA_HYDROL_2"/>
    <property type="match status" value="1"/>
</dbReference>
<dbReference type="SUPFAM" id="SSF53178">
    <property type="entry name" value="Peptidyl-tRNA hydrolase-like"/>
    <property type="match status" value="1"/>
</dbReference>
<comment type="function">
    <text evidence="8">Catalyzes the release of premature peptidyl moieties from peptidyl-tRNA molecules trapped in stalled 50S ribosomal subunits, and thus maintains levels of free tRNAs and 50S ribosomes.</text>
</comment>
<dbReference type="EMBL" id="CAJEWE010000003">
    <property type="protein sequence ID" value="CAD2070574.1"/>
    <property type="molecule type" value="Genomic_DNA"/>
</dbReference>
<comment type="catalytic activity">
    <reaction evidence="6 8">
        <text>an N-acyl-L-alpha-aminoacyl-tRNA + H2O = an N-acyl-L-amino acid + a tRNA + H(+)</text>
        <dbReference type="Rhea" id="RHEA:54448"/>
        <dbReference type="Rhea" id="RHEA-COMP:10123"/>
        <dbReference type="Rhea" id="RHEA-COMP:13883"/>
        <dbReference type="ChEBI" id="CHEBI:15377"/>
        <dbReference type="ChEBI" id="CHEBI:15378"/>
        <dbReference type="ChEBI" id="CHEBI:59874"/>
        <dbReference type="ChEBI" id="CHEBI:78442"/>
        <dbReference type="ChEBI" id="CHEBI:138191"/>
        <dbReference type="EC" id="3.1.1.29"/>
    </reaction>
</comment>
<dbReference type="Pfam" id="PF01195">
    <property type="entry name" value="Pept_tRNA_hydro"/>
    <property type="match status" value="1"/>
</dbReference>
<evidence type="ECO:0000256" key="3">
    <source>
        <dbReference type="ARBA" id="ARBA00022801"/>
    </source>
</evidence>
<evidence type="ECO:0000256" key="8">
    <source>
        <dbReference type="HAMAP-Rule" id="MF_00083"/>
    </source>
</evidence>
<feature type="binding site" evidence="8">
    <location>
        <position position="14"/>
    </location>
    <ligand>
        <name>tRNA</name>
        <dbReference type="ChEBI" id="CHEBI:17843"/>
    </ligand>
</feature>
<comment type="subcellular location">
    <subcellularLocation>
        <location evidence="8">Cytoplasm</location>
    </subcellularLocation>
</comment>
<dbReference type="GO" id="GO:0072344">
    <property type="term" value="P:rescue of stalled ribosome"/>
    <property type="evidence" value="ECO:0007669"/>
    <property type="project" value="UniProtKB-UniRule"/>
</dbReference>
<dbReference type="PANTHER" id="PTHR17224">
    <property type="entry name" value="PEPTIDYL-TRNA HYDROLASE"/>
    <property type="match status" value="1"/>
</dbReference>
<sequence>MKVFIGLGNPGKKYENTRHNIGFIGILDLAREWNIDMRETKFKCIYGTGFVGTEKVMLVMPQTFMNLSGEGARPLIDYYNVDIEDVVVLYDDLDLPLGRIRLRQKGSAGGHNGIKSLTQHFGTEKYKRVRMGIGRPDGRMPIVNWVLGRFTDEETPVLDKVVAHTTRACEAILSESFIDVMNKYNGDVDV</sequence>
<keyword evidence="8" id="KW-0963">Cytoplasm</keyword>
<dbReference type="InterPro" id="IPR001328">
    <property type="entry name" value="Pept_tRNA_hydro"/>
</dbReference>
<accession>A0A6V7R0H9</accession>
<comment type="similarity">
    <text evidence="5 8">Belongs to the PTH family.</text>
</comment>
<dbReference type="GO" id="GO:0005737">
    <property type="term" value="C:cytoplasm"/>
    <property type="evidence" value="ECO:0007669"/>
    <property type="project" value="UniProtKB-SubCell"/>
</dbReference>
<evidence type="ECO:0000313" key="10">
    <source>
        <dbReference type="Proteomes" id="UP000521032"/>
    </source>
</evidence>
<keyword evidence="3 8" id="KW-0378">Hydrolase</keyword>
<dbReference type="AlphaFoldDB" id="A0A6V7R0H9"/>
<dbReference type="RefSeq" id="WP_186084332.1">
    <property type="nucleotide sequence ID" value="NZ_BMDB01000003.1"/>
</dbReference>
<dbReference type="HAMAP" id="MF_00083">
    <property type="entry name" value="Pept_tRNA_hydro_bact"/>
    <property type="match status" value="1"/>
</dbReference>
<keyword evidence="10" id="KW-1185">Reference proteome</keyword>
<dbReference type="FunFam" id="3.40.50.1470:FF:000001">
    <property type="entry name" value="Peptidyl-tRNA hydrolase"/>
    <property type="match status" value="1"/>
</dbReference>
<protein>
    <recommendedName>
        <fullName evidence="7 8">Peptidyl-tRNA hydrolase</fullName>
        <shortName evidence="8">Pth</shortName>
        <ecNumber evidence="1 8">3.1.1.29</ecNumber>
    </recommendedName>
</protein>
<dbReference type="GO" id="GO:0006515">
    <property type="term" value="P:protein quality control for misfolded or incompletely synthesized proteins"/>
    <property type="evidence" value="ECO:0007669"/>
    <property type="project" value="UniProtKB-UniRule"/>
</dbReference>
<dbReference type="CDD" id="cd00462">
    <property type="entry name" value="PTH"/>
    <property type="match status" value="1"/>
</dbReference>
<feature type="binding site" evidence="8">
    <location>
        <position position="66"/>
    </location>
    <ligand>
        <name>tRNA</name>
        <dbReference type="ChEBI" id="CHEBI:17843"/>
    </ligand>
</feature>
<comment type="subunit">
    <text evidence="8">Monomer.</text>
</comment>
<evidence type="ECO:0000256" key="6">
    <source>
        <dbReference type="ARBA" id="ARBA00048707"/>
    </source>
</evidence>
<reference evidence="9 10" key="1">
    <citation type="submission" date="2020-07" db="EMBL/GenBank/DDBJ databases">
        <authorList>
            <person name="Criscuolo A."/>
        </authorList>
    </citation>
    <scope>NUCLEOTIDE SEQUENCE [LARGE SCALE GENOMIC DNA]</scope>
    <source>
        <strain evidence="10">CIP 111030</strain>
    </source>
</reference>
<evidence type="ECO:0000256" key="4">
    <source>
        <dbReference type="ARBA" id="ARBA00022884"/>
    </source>
</evidence>
<dbReference type="GO" id="GO:0004045">
    <property type="term" value="F:peptidyl-tRNA hydrolase activity"/>
    <property type="evidence" value="ECO:0007669"/>
    <property type="project" value="UniProtKB-UniRule"/>
</dbReference>
<dbReference type="NCBIfam" id="TIGR00447">
    <property type="entry name" value="pth"/>
    <property type="match status" value="1"/>
</dbReference>
<organism evidence="9 10">
    <name type="scientific">Phocicoccus schoeneichii</name>
    <dbReference type="NCBI Taxonomy" id="1812261"/>
    <lineage>
        <taxon>Bacteria</taxon>
        <taxon>Bacillati</taxon>
        <taxon>Bacillota</taxon>
        <taxon>Bacilli</taxon>
        <taxon>Bacillales</taxon>
        <taxon>Salinicoccaceae</taxon>
        <taxon>Phocicoccus</taxon>
    </lineage>
</organism>
<feature type="site" description="Stabilizes the basic form of H active site to accept a proton" evidence="8">
    <location>
        <position position="91"/>
    </location>
</feature>
<dbReference type="Gene3D" id="3.40.50.1470">
    <property type="entry name" value="Peptidyl-tRNA hydrolase"/>
    <property type="match status" value="1"/>
</dbReference>
<feature type="site" description="Discriminates between blocked and unblocked aminoacyl-tRNA" evidence="8">
    <location>
        <position position="9"/>
    </location>
</feature>
<feature type="binding site" evidence="8">
    <location>
        <position position="112"/>
    </location>
    <ligand>
        <name>tRNA</name>
        <dbReference type="ChEBI" id="CHEBI:17843"/>
    </ligand>
</feature>
<evidence type="ECO:0000256" key="1">
    <source>
        <dbReference type="ARBA" id="ARBA00013260"/>
    </source>
</evidence>
<feature type="active site" description="Proton acceptor" evidence="8">
    <location>
        <position position="19"/>
    </location>
</feature>
<keyword evidence="4 8" id="KW-0694">RNA-binding</keyword>
<dbReference type="PANTHER" id="PTHR17224:SF1">
    <property type="entry name" value="PEPTIDYL-TRNA HYDROLASE"/>
    <property type="match status" value="1"/>
</dbReference>
<dbReference type="EC" id="3.1.1.29" evidence="1 8"/>
<comment type="function">
    <text evidence="8">Hydrolyzes ribosome-free peptidyl-tRNAs (with 1 or more amino acids incorporated), which drop off the ribosome during protein synthesis, or as a result of ribosome stalling.</text>
</comment>
<comment type="caution">
    <text evidence="9">The sequence shown here is derived from an EMBL/GenBank/DDBJ whole genome shotgun (WGS) entry which is preliminary data.</text>
</comment>
<dbReference type="InterPro" id="IPR036416">
    <property type="entry name" value="Pept_tRNA_hydro_sf"/>
</dbReference>
<dbReference type="GO" id="GO:0000049">
    <property type="term" value="F:tRNA binding"/>
    <property type="evidence" value="ECO:0007669"/>
    <property type="project" value="UniProtKB-UniRule"/>
</dbReference>
<keyword evidence="2 8" id="KW-0820">tRNA-binding</keyword>
<feature type="binding site" evidence="8">
    <location>
        <position position="64"/>
    </location>
    <ligand>
        <name>tRNA</name>
        <dbReference type="ChEBI" id="CHEBI:17843"/>
    </ligand>
</feature>
<evidence type="ECO:0000256" key="2">
    <source>
        <dbReference type="ARBA" id="ARBA00022555"/>
    </source>
</evidence>
<dbReference type="InterPro" id="IPR018171">
    <property type="entry name" value="Pept_tRNA_hydro_CS"/>
</dbReference>
<proteinExistence type="inferred from homology"/>
<gene>
    <name evidence="8 9" type="primary">pth</name>
    <name evidence="9" type="ORF">JEOSCH030_00038</name>
</gene>
<dbReference type="Proteomes" id="UP000521032">
    <property type="component" value="Unassembled WGS sequence"/>
</dbReference>
<evidence type="ECO:0000256" key="7">
    <source>
        <dbReference type="ARBA" id="ARBA00050038"/>
    </source>
</evidence>